<accession>A0AAE0I5I4</accession>
<feature type="region of interest" description="Disordered" evidence="2">
    <location>
        <begin position="240"/>
        <end position="267"/>
    </location>
</feature>
<dbReference type="InterPro" id="IPR011989">
    <property type="entry name" value="ARM-like"/>
</dbReference>
<dbReference type="PANTHER" id="PTHR32226">
    <property type="entry name" value="TELO2-INTERACTING PROTEIN 2"/>
    <property type="match status" value="1"/>
</dbReference>
<organism evidence="3 4">
    <name type="scientific">Apodospora peruviana</name>
    <dbReference type="NCBI Taxonomy" id="516989"/>
    <lineage>
        <taxon>Eukaryota</taxon>
        <taxon>Fungi</taxon>
        <taxon>Dikarya</taxon>
        <taxon>Ascomycota</taxon>
        <taxon>Pezizomycotina</taxon>
        <taxon>Sordariomycetes</taxon>
        <taxon>Sordariomycetidae</taxon>
        <taxon>Sordariales</taxon>
        <taxon>Lasiosphaeriaceae</taxon>
        <taxon>Apodospora</taxon>
    </lineage>
</organism>
<dbReference type="InterPro" id="IPR016024">
    <property type="entry name" value="ARM-type_fold"/>
</dbReference>
<dbReference type="EMBL" id="JAUEDM010000004">
    <property type="protein sequence ID" value="KAK3318567.1"/>
    <property type="molecule type" value="Genomic_DNA"/>
</dbReference>
<dbReference type="SUPFAM" id="SSF48371">
    <property type="entry name" value="ARM repeat"/>
    <property type="match status" value="1"/>
</dbReference>
<protein>
    <submittedName>
        <fullName evidence="3">Uncharacterized protein</fullName>
    </submittedName>
</protein>
<keyword evidence="4" id="KW-1185">Reference proteome</keyword>
<dbReference type="AlphaFoldDB" id="A0AAE0I5I4"/>
<name>A0AAE0I5I4_9PEZI</name>
<dbReference type="GO" id="GO:0005829">
    <property type="term" value="C:cytosol"/>
    <property type="evidence" value="ECO:0007669"/>
    <property type="project" value="TreeGrafter"/>
</dbReference>
<sequence>MAAWFPKLLSATSSSGFRPADNIRGELPQCIPESFTLSDLLVGAAEVVSISNQTSSKKTPIQHHVVLAILVCLRDASDRIRKQEGKSGNDQDSAALRELALLVAKAIAPVDEDNTTNSGDDDIITTQDEEDRHRQLVLRYWIVAEPGIKALELITKMSVTADANVLDNEEVLLTLISFASSSRGTEEDAALPEVAEQAAAILSEQLPSGSRMRDRFIVDVVLQNYLRRLFSKSKPSSITASGRKAAYSDGNDDGRQSGLPDDSKETKPWKFTDHRAISVVAWAVDEADEQLISKHWPLFIPVLLTLVDDNTTSVRRRGLVILTKFLAKFPDKTLHDTGLAQVFEEAVFPTLSYLPSLTPENDSVQLLVPAFEALRCLARKQSTAAAKSGVTAGKEKENMMLGKVLREGVFPAYFHAKDHVRIVEVLCQQTGLIIGQMGIHAVKHLKDLIPMLSAIMTDPFAPLSPATLLSATKALQATLANCWPRIATAPSSSSPWRDEIINALILCWLNEHDHETSHPAAADRTIKRELIVSASALAAVLKSVGIDAAELVAPLLMTKDSEQQPVAAVLAPLFSISAAAGGCRD</sequence>
<dbReference type="Gene3D" id="1.25.10.10">
    <property type="entry name" value="Leucine-rich Repeat Variant"/>
    <property type="match status" value="1"/>
</dbReference>
<proteinExistence type="inferred from homology"/>
<evidence type="ECO:0000313" key="4">
    <source>
        <dbReference type="Proteomes" id="UP001283341"/>
    </source>
</evidence>
<evidence type="ECO:0000256" key="1">
    <source>
        <dbReference type="ARBA" id="ARBA00034736"/>
    </source>
</evidence>
<comment type="caution">
    <text evidence="3">The sequence shown here is derived from an EMBL/GenBank/DDBJ whole genome shotgun (WGS) entry which is preliminary data.</text>
</comment>
<dbReference type="Proteomes" id="UP001283341">
    <property type="component" value="Unassembled WGS sequence"/>
</dbReference>
<dbReference type="InterPro" id="IPR018870">
    <property type="entry name" value="Tti2"/>
</dbReference>
<evidence type="ECO:0000313" key="3">
    <source>
        <dbReference type="EMBL" id="KAK3318567.1"/>
    </source>
</evidence>
<evidence type="ECO:0000256" key="2">
    <source>
        <dbReference type="SAM" id="MobiDB-lite"/>
    </source>
</evidence>
<gene>
    <name evidence="3" type="ORF">B0H66DRAFT_243527</name>
</gene>
<dbReference type="Pfam" id="PF10521">
    <property type="entry name" value="Tti2"/>
    <property type="match status" value="1"/>
</dbReference>
<comment type="similarity">
    <text evidence="1">Belongs to the TTI2 family.</text>
</comment>
<dbReference type="GO" id="GO:0005634">
    <property type="term" value="C:nucleus"/>
    <property type="evidence" value="ECO:0007669"/>
    <property type="project" value="TreeGrafter"/>
</dbReference>
<dbReference type="GO" id="GO:0110078">
    <property type="term" value="C:TTT Hsp90 cochaperone complex"/>
    <property type="evidence" value="ECO:0007669"/>
    <property type="project" value="InterPro"/>
</dbReference>
<reference evidence="3" key="2">
    <citation type="submission" date="2023-06" db="EMBL/GenBank/DDBJ databases">
        <authorList>
            <consortium name="Lawrence Berkeley National Laboratory"/>
            <person name="Haridas S."/>
            <person name="Hensen N."/>
            <person name="Bonometti L."/>
            <person name="Westerberg I."/>
            <person name="Brannstrom I.O."/>
            <person name="Guillou S."/>
            <person name="Cros-Aarteil S."/>
            <person name="Calhoun S."/>
            <person name="Kuo A."/>
            <person name="Mondo S."/>
            <person name="Pangilinan J."/>
            <person name="Riley R."/>
            <person name="Labutti K."/>
            <person name="Andreopoulos B."/>
            <person name="Lipzen A."/>
            <person name="Chen C."/>
            <person name="Yanf M."/>
            <person name="Daum C."/>
            <person name="Ng V."/>
            <person name="Clum A."/>
            <person name="Steindorff A."/>
            <person name="Ohm R."/>
            <person name="Martin F."/>
            <person name="Silar P."/>
            <person name="Natvig D."/>
            <person name="Lalanne C."/>
            <person name="Gautier V."/>
            <person name="Ament-Velasquez S.L."/>
            <person name="Kruys A."/>
            <person name="Hutchinson M.I."/>
            <person name="Powell A.J."/>
            <person name="Barry K."/>
            <person name="Miller A.N."/>
            <person name="Grigoriev I.V."/>
            <person name="Debuchy R."/>
            <person name="Gladieux P."/>
            <person name="Thoren M.H."/>
            <person name="Johannesson H."/>
        </authorList>
    </citation>
    <scope>NUCLEOTIDE SEQUENCE</scope>
    <source>
        <strain evidence="3">CBS 118394</strain>
    </source>
</reference>
<reference evidence="3" key="1">
    <citation type="journal article" date="2023" name="Mol. Phylogenet. Evol.">
        <title>Genome-scale phylogeny and comparative genomics of the fungal order Sordariales.</title>
        <authorList>
            <person name="Hensen N."/>
            <person name="Bonometti L."/>
            <person name="Westerberg I."/>
            <person name="Brannstrom I.O."/>
            <person name="Guillou S."/>
            <person name="Cros-Aarteil S."/>
            <person name="Calhoun S."/>
            <person name="Haridas S."/>
            <person name="Kuo A."/>
            <person name="Mondo S."/>
            <person name="Pangilinan J."/>
            <person name="Riley R."/>
            <person name="LaButti K."/>
            <person name="Andreopoulos B."/>
            <person name="Lipzen A."/>
            <person name="Chen C."/>
            <person name="Yan M."/>
            <person name="Daum C."/>
            <person name="Ng V."/>
            <person name="Clum A."/>
            <person name="Steindorff A."/>
            <person name="Ohm R.A."/>
            <person name="Martin F."/>
            <person name="Silar P."/>
            <person name="Natvig D.O."/>
            <person name="Lalanne C."/>
            <person name="Gautier V."/>
            <person name="Ament-Velasquez S.L."/>
            <person name="Kruys A."/>
            <person name="Hutchinson M.I."/>
            <person name="Powell A.J."/>
            <person name="Barry K."/>
            <person name="Miller A.N."/>
            <person name="Grigoriev I.V."/>
            <person name="Debuchy R."/>
            <person name="Gladieux P."/>
            <person name="Hiltunen Thoren M."/>
            <person name="Johannesson H."/>
        </authorList>
    </citation>
    <scope>NUCLEOTIDE SEQUENCE</scope>
    <source>
        <strain evidence="3">CBS 118394</strain>
    </source>
</reference>
<dbReference type="PANTHER" id="PTHR32226:SF2">
    <property type="entry name" value="TELO2-INTERACTING PROTEIN 2"/>
    <property type="match status" value="1"/>
</dbReference>